<accession>A0A1I0ZFZ5</accession>
<dbReference type="PANTHER" id="PTHR33734">
    <property type="entry name" value="LYSM DOMAIN-CONTAINING GPI-ANCHORED PROTEIN 2"/>
    <property type="match status" value="1"/>
</dbReference>
<proteinExistence type="predicted"/>
<dbReference type="PANTHER" id="PTHR33734:SF22">
    <property type="entry name" value="MEMBRANE-BOUND LYTIC MUREIN TRANSGLYCOSYLASE D"/>
    <property type="match status" value="1"/>
</dbReference>
<dbReference type="Proteomes" id="UP000198619">
    <property type="component" value="Unassembled WGS sequence"/>
</dbReference>
<dbReference type="EMBL" id="FOKI01000020">
    <property type="protein sequence ID" value="SFB24317.1"/>
    <property type="molecule type" value="Genomic_DNA"/>
</dbReference>
<dbReference type="PROSITE" id="PS51782">
    <property type="entry name" value="LYSM"/>
    <property type="match status" value="1"/>
</dbReference>
<dbReference type="GO" id="GO:0008932">
    <property type="term" value="F:lytic endotransglycosylase activity"/>
    <property type="evidence" value="ECO:0007669"/>
    <property type="project" value="TreeGrafter"/>
</dbReference>
<dbReference type="InterPro" id="IPR036779">
    <property type="entry name" value="LysM_dom_sf"/>
</dbReference>
<evidence type="ECO:0000313" key="2">
    <source>
        <dbReference type="EMBL" id="SFB24317.1"/>
    </source>
</evidence>
<keyword evidence="3" id="KW-1185">Reference proteome</keyword>
<dbReference type="Pfam" id="PF12673">
    <property type="entry name" value="SipL"/>
    <property type="match status" value="3"/>
</dbReference>
<name>A0A1I0ZFZ5_9CLOT</name>
<dbReference type="SUPFAM" id="SSF54106">
    <property type="entry name" value="LysM domain"/>
    <property type="match status" value="1"/>
</dbReference>
<dbReference type="InterPro" id="IPR018392">
    <property type="entry name" value="LysM"/>
</dbReference>
<dbReference type="AlphaFoldDB" id="A0A1I0ZFZ5"/>
<evidence type="ECO:0000259" key="1">
    <source>
        <dbReference type="PROSITE" id="PS51782"/>
    </source>
</evidence>
<dbReference type="STRING" id="84698.SAMN04488528_102049"/>
<dbReference type="RefSeq" id="WP_177199411.1">
    <property type="nucleotide sequence ID" value="NZ_FOKI01000020.1"/>
</dbReference>
<organism evidence="2 3">
    <name type="scientific">Clostridium frigidicarnis</name>
    <dbReference type="NCBI Taxonomy" id="84698"/>
    <lineage>
        <taxon>Bacteria</taxon>
        <taxon>Bacillati</taxon>
        <taxon>Bacillota</taxon>
        <taxon>Clostridia</taxon>
        <taxon>Eubacteriales</taxon>
        <taxon>Clostridiaceae</taxon>
        <taxon>Clostridium</taxon>
    </lineage>
</organism>
<sequence>MAELELQKENIEYEQFLGQGTSDAVVRGEFLIPDTHPDVLEILMLDVRPVISNKEVMQDKVYVEGQLNYNVLYLAREDENMGVHSVNYSDKFSSYIDISGVEYRMNCEIECYVEHINSSIINERKIGVEGILTIRSDVFNNCNIPIVRDIIDSDEIQTLKNPAEVDRLVCRDEFEMPFSSNVQIPMDKPQIDKILKQDLNIHKQDITLSEGKVNISAFVKIDTVYRTKDSQELYTVQDDVYVNKEFEVGSVNDSMMCLNKFNIGGIEIQVEENDLGENRILNLDSKIVVDASIITKEQYDVIEDAYSPKSIIEIDKEKYKLNVLHGHNSTEIIVKDNIELSKDEPLPVQILTTKGNVIITDKKIIDNKLMIDGVVKVNVLYKNNVEDKCGYSNISEELPFSTFLEIQNIKEDMQFIVKSMLESIEASIEANTIAVKAIIHVCGYVMYSISKDILTSVNKKDEAKPEKKASLTIYIVQPGDNLWSIAKHYSTTVEQLISLNGIDPIQLIKPGDKLLIPGRALI</sequence>
<dbReference type="Gene3D" id="3.10.350.10">
    <property type="entry name" value="LysM domain"/>
    <property type="match status" value="1"/>
</dbReference>
<dbReference type="SMART" id="SM00257">
    <property type="entry name" value="LysM"/>
    <property type="match status" value="1"/>
</dbReference>
<dbReference type="Pfam" id="PF01476">
    <property type="entry name" value="LysM"/>
    <property type="match status" value="1"/>
</dbReference>
<feature type="domain" description="LysM" evidence="1">
    <location>
        <begin position="472"/>
        <end position="516"/>
    </location>
</feature>
<protein>
    <submittedName>
        <fullName evidence="2">LysM repeat-containing protein</fullName>
    </submittedName>
</protein>
<gene>
    <name evidence="2" type="ORF">SAMN04488528_102049</name>
</gene>
<evidence type="ECO:0000313" key="3">
    <source>
        <dbReference type="Proteomes" id="UP000198619"/>
    </source>
</evidence>
<reference evidence="2 3" key="1">
    <citation type="submission" date="2016-10" db="EMBL/GenBank/DDBJ databases">
        <authorList>
            <person name="de Groot N.N."/>
        </authorList>
    </citation>
    <scope>NUCLEOTIDE SEQUENCE [LARGE SCALE GENOMIC DNA]</scope>
    <source>
        <strain evidence="2 3">DSM 12271</strain>
    </source>
</reference>
<dbReference type="CDD" id="cd00118">
    <property type="entry name" value="LysM"/>
    <property type="match status" value="1"/>
</dbReference>
<dbReference type="InterPro" id="IPR024300">
    <property type="entry name" value="SipL_SPOCS_dom"/>
</dbReference>